<feature type="region of interest" description="Disordered" evidence="1">
    <location>
        <begin position="15"/>
        <end position="68"/>
    </location>
</feature>
<protein>
    <submittedName>
        <fullName evidence="3">Uncharacterized protein</fullName>
    </submittedName>
</protein>
<evidence type="ECO:0000256" key="1">
    <source>
        <dbReference type="SAM" id="MobiDB-lite"/>
    </source>
</evidence>
<dbReference type="WBParaSite" id="ACAC_0000912801-mRNA-1">
    <property type="protein sequence ID" value="ACAC_0000912801-mRNA-1"/>
    <property type="gene ID" value="ACAC_0000912801"/>
</dbReference>
<reference evidence="3" key="2">
    <citation type="submission" date="2017-02" db="UniProtKB">
        <authorList>
            <consortium name="WormBaseParasite"/>
        </authorList>
    </citation>
    <scope>IDENTIFICATION</scope>
</reference>
<evidence type="ECO:0000313" key="2">
    <source>
        <dbReference type="Proteomes" id="UP000035642"/>
    </source>
</evidence>
<proteinExistence type="predicted"/>
<evidence type="ECO:0000313" key="3">
    <source>
        <dbReference type="WBParaSite" id="ACAC_0000912801-mRNA-1"/>
    </source>
</evidence>
<keyword evidence="2" id="KW-1185">Reference proteome</keyword>
<feature type="compositionally biased region" description="Basic and acidic residues" evidence="1">
    <location>
        <begin position="31"/>
        <end position="51"/>
    </location>
</feature>
<feature type="region of interest" description="Disordered" evidence="1">
    <location>
        <begin position="102"/>
        <end position="121"/>
    </location>
</feature>
<accession>A0A0K0DE82</accession>
<feature type="compositionally biased region" description="Basic and acidic residues" evidence="1">
    <location>
        <begin position="15"/>
        <end position="24"/>
    </location>
</feature>
<name>A0A0K0DE82_ANGCA</name>
<sequence length="121" mass="13741">MDTVDVRRTKLGFEESNKDVKCSEEEAENKEEDRQVNRRIPHDEKRNRWEANGEDIMNSPHMGTVDEWPNGILFTQRSTVLDCERNQSSRLVCHQRSRSVYIDSSGGEAGSGSASVDVILS</sequence>
<dbReference type="AlphaFoldDB" id="A0A0K0DE82"/>
<organism evidence="2 3">
    <name type="scientific">Angiostrongylus cantonensis</name>
    <name type="common">Rat lungworm</name>
    <dbReference type="NCBI Taxonomy" id="6313"/>
    <lineage>
        <taxon>Eukaryota</taxon>
        <taxon>Metazoa</taxon>
        <taxon>Ecdysozoa</taxon>
        <taxon>Nematoda</taxon>
        <taxon>Chromadorea</taxon>
        <taxon>Rhabditida</taxon>
        <taxon>Rhabditina</taxon>
        <taxon>Rhabditomorpha</taxon>
        <taxon>Strongyloidea</taxon>
        <taxon>Metastrongylidae</taxon>
        <taxon>Angiostrongylus</taxon>
    </lineage>
</organism>
<reference evidence="2" key="1">
    <citation type="submission" date="2012-09" db="EMBL/GenBank/DDBJ databases">
        <authorList>
            <person name="Martin A.A."/>
        </authorList>
    </citation>
    <scope>NUCLEOTIDE SEQUENCE</scope>
</reference>
<dbReference type="Proteomes" id="UP000035642">
    <property type="component" value="Unassembled WGS sequence"/>
</dbReference>